<dbReference type="AlphaFoldDB" id="A0A0V1HH25"/>
<organism evidence="1 2">
    <name type="scientific">Trichinella zimbabwensis</name>
    <dbReference type="NCBI Taxonomy" id="268475"/>
    <lineage>
        <taxon>Eukaryota</taxon>
        <taxon>Metazoa</taxon>
        <taxon>Ecdysozoa</taxon>
        <taxon>Nematoda</taxon>
        <taxon>Enoplea</taxon>
        <taxon>Dorylaimia</taxon>
        <taxon>Trichinellida</taxon>
        <taxon>Trichinellidae</taxon>
        <taxon>Trichinella</taxon>
    </lineage>
</organism>
<name>A0A0V1HH25_9BILA</name>
<evidence type="ECO:0000313" key="1">
    <source>
        <dbReference type="EMBL" id="KRZ09866.1"/>
    </source>
</evidence>
<comment type="caution">
    <text evidence="1">The sequence shown here is derived from an EMBL/GenBank/DDBJ whole genome shotgun (WGS) entry which is preliminary data.</text>
</comment>
<proteinExistence type="predicted"/>
<dbReference type="Proteomes" id="UP000055024">
    <property type="component" value="Unassembled WGS sequence"/>
</dbReference>
<evidence type="ECO:0000313" key="2">
    <source>
        <dbReference type="Proteomes" id="UP000055024"/>
    </source>
</evidence>
<reference evidence="1 2" key="1">
    <citation type="submission" date="2015-01" db="EMBL/GenBank/DDBJ databases">
        <title>Evolution of Trichinella species and genotypes.</title>
        <authorList>
            <person name="Korhonen P.K."/>
            <person name="Edoardo P."/>
            <person name="Giuseppe L.R."/>
            <person name="Gasser R.B."/>
        </authorList>
    </citation>
    <scope>NUCLEOTIDE SEQUENCE [LARGE SCALE GENOMIC DNA]</scope>
    <source>
        <strain evidence="1">ISS1029</strain>
    </source>
</reference>
<keyword evidence="2" id="KW-1185">Reference proteome</keyword>
<gene>
    <name evidence="1" type="ORF">T11_9298</name>
</gene>
<sequence>MSIRISSLVHLRSSCDVDITLTHFRSKSPVVKSFIRTAHRKIHLCRHHRSMAVLLLCLWTFDSAAFHFTR</sequence>
<dbReference type="EMBL" id="JYDP01000067">
    <property type="protein sequence ID" value="KRZ09866.1"/>
    <property type="molecule type" value="Genomic_DNA"/>
</dbReference>
<protein>
    <submittedName>
        <fullName evidence="1">Uncharacterized protein</fullName>
    </submittedName>
</protein>
<accession>A0A0V1HH25</accession>